<feature type="region of interest" description="Disordered" evidence="1">
    <location>
        <begin position="57"/>
        <end position="80"/>
    </location>
</feature>
<sequence length="80" mass="8892">MEQKCQQRASVQHEEQAQNFAAHQIATSQLISIDFANAVEASRSRGAHKSHFDTIHSSASHEMPYENAEPTRAGAANWNE</sequence>
<organism evidence="4">
    <name type="scientific">Gongylonema pulchrum</name>
    <dbReference type="NCBI Taxonomy" id="637853"/>
    <lineage>
        <taxon>Eukaryota</taxon>
        <taxon>Metazoa</taxon>
        <taxon>Ecdysozoa</taxon>
        <taxon>Nematoda</taxon>
        <taxon>Chromadorea</taxon>
        <taxon>Rhabditida</taxon>
        <taxon>Spirurina</taxon>
        <taxon>Spiruromorpha</taxon>
        <taxon>Spiruroidea</taxon>
        <taxon>Gongylonematidae</taxon>
        <taxon>Gongylonema</taxon>
    </lineage>
</organism>
<evidence type="ECO:0000256" key="1">
    <source>
        <dbReference type="SAM" id="MobiDB-lite"/>
    </source>
</evidence>
<accession>A0A183E8Z1</accession>
<name>A0A183E8Z1_9BILA</name>
<gene>
    <name evidence="2" type="ORF">GPUH_LOCUS17431</name>
</gene>
<reference evidence="4" key="1">
    <citation type="submission" date="2016-06" db="UniProtKB">
        <authorList>
            <consortium name="WormBaseParasite"/>
        </authorList>
    </citation>
    <scope>IDENTIFICATION</scope>
</reference>
<evidence type="ECO:0000313" key="3">
    <source>
        <dbReference type="Proteomes" id="UP000271098"/>
    </source>
</evidence>
<evidence type="ECO:0000313" key="2">
    <source>
        <dbReference type="EMBL" id="VDN29782.1"/>
    </source>
</evidence>
<protein>
    <submittedName>
        <fullName evidence="2 4">Uncharacterized protein</fullName>
    </submittedName>
</protein>
<reference evidence="2 3" key="2">
    <citation type="submission" date="2018-11" db="EMBL/GenBank/DDBJ databases">
        <authorList>
            <consortium name="Pathogen Informatics"/>
        </authorList>
    </citation>
    <scope>NUCLEOTIDE SEQUENCE [LARGE SCALE GENOMIC DNA]</scope>
</reference>
<keyword evidence="3" id="KW-1185">Reference proteome</keyword>
<dbReference type="AlphaFoldDB" id="A0A183E8Z1"/>
<proteinExistence type="predicted"/>
<dbReference type="EMBL" id="UYRT01085167">
    <property type="protein sequence ID" value="VDN29782.1"/>
    <property type="molecule type" value="Genomic_DNA"/>
</dbReference>
<dbReference type="Proteomes" id="UP000271098">
    <property type="component" value="Unassembled WGS sequence"/>
</dbReference>
<dbReference type="WBParaSite" id="GPUH_0001745401-mRNA-1">
    <property type="protein sequence ID" value="GPUH_0001745401-mRNA-1"/>
    <property type="gene ID" value="GPUH_0001745401"/>
</dbReference>
<evidence type="ECO:0000313" key="4">
    <source>
        <dbReference type="WBParaSite" id="GPUH_0001745401-mRNA-1"/>
    </source>
</evidence>